<evidence type="ECO:0000256" key="1">
    <source>
        <dbReference type="ARBA" id="ARBA00015064"/>
    </source>
</evidence>
<evidence type="ECO:0000313" key="2">
    <source>
        <dbReference type="EMBL" id="BBC78309.1"/>
    </source>
</evidence>
<proteinExistence type="predicted"/>
<name>A0A2Z5ZCD5_9CAUD</name>
<reference evidence="2 3" key="1">
    <citation type="submission" date="2018-02" db="EMBL/GenBank/DDBJ databases">
        <title>Full genome sequencing of a novel polyvalent bacteriophage as one of T4-Family member.</title>
        <authorList>
            <person name="Kawasaki T."/>
            <person name="Saad A.M."/>
            <person name="Yamada T."/>
        </authorList>
    </citation>
    <scope>NUCLEOTIDE SEQUENCE [LARGE SCALE GENOMIC DNA]</scope>
    <source>
        <strain evidence="2 3">EcS1</strain>
    </source>
</reference>
<dbReference type="Pfam" id="PF05798">
    <property type="entry name" value="Phage_FRD3"/>
    <property type="match status" value="1"/>
</dbReference>
<dbReference type="GeneID" id="65108448"/>
<accession>A0A2Z5ZCD5</accession>
<evidence type="ECO:0000313" key="3">
    <source>
        <dbReference type="Proteomes" id="UP000250157"/>
    </source>
</evidence>
<dbReference type="Proteomes" id="UP000250157">
    <property type="component" value="Segment"/>
</dbReference>
<organism evidence="2 3">
    <name type="scientific">Escherichia phage EcS1</name>
    <dbReference type="NCBI Taxonomy" id="2083276"/>
    <lineage>
        <taxon>Viruses</taxon>
        <taxon>Duplodnaviria</taxon>
        <taxon>Heunggongvirae</taxon>
        <taxon>Uroviricota</taxon>
        <taxon>Caudoviricetes</taxon>
        <taxon>Pantevenvirales</taxon>
        <taxon>Straboviridae</taxon>
        <taxon>Tevenvirinae</taxon>
        <taxon>Kagamiyamavirus</taxon>
        <taxon>Kagamiyamavirus ecs1</taxon>
    </lineage>
</organism>
<dbReference type="KEGG" id="vg:65108448"/>
<protein>
    <recommendedName>
        <fullName evidence="1">Uncharacterized 8.8 kDa protein in frd-Gp32 intergenic region</fullName>
    </recommendedName>
</protein>
<dbReference type="InterPro" id="IPR008765">
    <property type="entry name" value="Phage_T4_Frd3"/>
</dbReference>
<keyword evidence="3" id="KW-1185">Reference proteome</keyword>
<dbReference type="EMBL" id="LC371242">
    <property type="protein sequence ID" value="BBC78309.1"/>
    <property type="molecule type" value="Genomic_DNA"/>
</dbReference>
<dbReference type="RefSeq" id="YP_010090956.1">
    <property type="nucleotide sequence ID" value="NC_055721.1"/>
</dbReference>
<sequence>MAKVTIDIYDYAYFKETCLDKYNLKEVECVTNGYSMEITIEGDRRTINLYLNREYCVGMYPEMIEELFDTIVESGE</sequence>